<feature type="chain" id="PRO_5003578299" evidence="1">
    <location>
        <begin position="20"/>
        <end position="63"/>
    </location>
</feature>
<reference evidence="3" key="1">
    <citation type="journal article" date="2002" name="Science">
        <title>The draft genome of Ciona intestinalis: insights into chordate and vertebrate origins.</title>
        <authorList>
            <person name="Dehal P."/>
            <person name="Satou Y."/>
            <person name="Campbell R.K."/>
            <person name="Chapman J."/>
            <person name="Degnan B."/>
            <person name="De Tomaso A."/>
            <person name="Davidson B."/>
            <person name="Di Gregorio A."/>
            <person name="Gelpke M."/>
            <person name="Goodstein D.M."/>
            <person name="Harafuji N."/>
            <person name="Hastings K.E."/>
            <person name="Ho I."/>
            <person name="Hotta K."/>
            <person name="Huang W."/>
            <person name="Kawashima T."/>
            <person name="Lemaire P."/>
            <person name="Martinez D."/>
            <person name="Meinertzhagen I.A."/>
            <person name="Necula S."/>
            <person name="Nonaka M."/>
            <person name="Putnam N."/>
            <person name="Rash S."/>
            <person name="Saiga H."/>
            <person name="Satake M."/>
            <person name="Terry A."/>
            <person name="Yamada L."/>
            <person name="Wang H.G."/>
            <person name="Awazu S."/>
            <person name="Azumi K."/>
            <person name="Boore J."/>
            <person name="Branno M."/>
            <person name="Chin-Bow S."/>
            <person name="DeSantis R."/>
            <person name="Doyle S."/>
            <person name="Francino P."/>
            <person name="Keys D.N."/>
            <person name="Haga S."/>
            <person name="Hayashi H."/>
            <person name="Hino K."/>
            <person name="Imai K.S."/>
            <person name="Inaba K."/>
            <person name="Kano S."/>
            <person name="Kobayashi K."/>
            <person name="Kobayashi M."/>
            <person name="Lee B.I."/>
            <person name="Makabe K.W."/>
            <person name="Manohar C."/>
            <person name="Matassi G."/>
            <person name="Medina M."/>
            <person name="Mochizuki Y."/>
            <person name="Mount S."/>
            <person name="Morishita T."/>
            <person name="Miura S."/>
            <person name="Nakayama A."/>
            <person name="Nishizaka S."/>
            <person name="Nomoto H."/>
            <person name="Ohta F."/>
            <person name="Oishi K."/>
            <person name="Rigoutsos I."/>
            <person name="Sano M."/>
            <person name="Sasaki A."/>
            <person name="Sasakura Y."/>
            <person name="Shoguchi E."/>
            <person name="Shin-i T."/>
            <person name="Spagnuolo A."/>
            <person name="Stainier D."/>
            <person name="Suzuki M.M."/>
            <person name="Tassy O."/>
            <person name="Takatori N."/>
            <person name="Tokuoka M."/>
            <person name="Yagi K."/>
            <person name="Yoshizaki F."/>
            <person name="Wada S."/>
            <person name="Zhang C."/>
            <person name="Hyatt P.D."/>
            <person name="Larimer F."/>
            <person name="Detter C."/>
            <person name="Doggett N."/>
            <person name="Glavina T."/>
            <person name="Hawkins T."/>
            <person name="Richardson P."/>
            <person name="Lucas S."/>
            <person name="Kohara Y."/>
            <person name="Levine M."/>
            <person name="Satoh N."/>
            <person name="Rokhsar D.S."/>
        </authorList>
    </citation>
    <scope>NUCLEOTIDE SEQUENCE [LARGE SCALE GENOMIC DNA]</scope>
</reference>
<proteinExistence type="predicted"/>
<evidence type="ECO:0000313" key="3">
    <source>
        <dbReference type="Proteomes" id="UP000008144"/>
    </source>
</evidence>
<keyword evidence="1" id="KW-0732">Signal</keyword>
<protein>
    <submittedName>
        <fullName evidence="2">Uncharacterized protein</fullName>
    </submittedName>
</protein>
<dbReference type="EMBL" id="EAAA01001295">
    <property type="status" value="NOT_ANNOTATED_CDS"/>
    <property type="molecule type" value="Genomic_DNA"/>
</dbReference>
<dbReference type="InParanoid" id="H2Y158"/>
<feature type="signal peptide" evidence="1">
    <location>
        <begin position="1"/>
        <end position="19"/>
    </location>
</feature>
<dbReference type="Proteomes" id="UP000008144">
    <property type="component" value="Chromosome 14"/>
</dbReference>
<name>H2Y158_CIOIN</name>
<reference evidence="2" key="4">
    <citation type="submission" date="2025-09" db="UniProtKB">
        <authorList>
            <consortium name="Ensembl"/>
        </authorList>
    </citation>
    <scope>IDENTIFICATION</scope>
</reference>
<dbReference type="AlphaFoldDB" id="H2Y158"/>
<keyword evidence="3" id="KW-1185">Reference proteome</keyword>
<organism evidence="2 3">
    <name type="scientific">Ciona intestinalis</name>
    <name type="common">Transparent sea squirt</name>
    <name type="synonym">Ascidia intestinalis</name>
    <dbReference type="NCBI Taxonomy" id="7719"/>
    <lineage>
        <taxon>Eukaryota</taxon>
        <taxon>Metazoa</taxon>
        <taxon>Chordata</taxon>
        <taxon>Tunicata</taxon>
        <taxon>Ascidiacea</taxon>
        <taxon>Phlebobranchia</taxon>
        <taxon>Cionidae</taxon>
        <taxon>Ciona</taxon>
    </lineage>
</organism>
<evidence type="ECO:0000256" key="1">
    <source>
        <dbReference type="SAM" id="SignalP"/>
    </source>
</evidence>
<accession>H2Y158</accession>
<dbReference type="HOGENOM" id="CLU_2885061_0_0_1"/>
<dbReference type="Ensembl" id="ENSCINT00000033087.1">
    <property type="protein sequence ID" value="ENSCINP00000035642.1"/>
    <property type="gene ID" value="ENSCING00000024676.1"/>
</dbReference>
<sequence length="63" mass="6866">MFVFGKVIILFLGVWMAAAQQSQEAERTTGASVVDTTSPQSNVTSFPDIYIVTTDNVATFYLS</sequence>
<evidence type="ECO:0000313" key="2">
    <source>
        <dbReference type="Ensembl" id="ENSCINP00000035642.1"/>
    </source>
</evidence>
<reference evidence="2" key="2">
    <citation type="journal article" date="2008" name="Genome Biol.">
        <title>Improved genome assembly and evidence-based global gene model set for the chordate Ciona intestinalis: new insight into intron and operon populations.</title>
        <authorList>
            <person name="Satou Y."/>
            <person name="Mineta K."/>
            <person name="Ogasawara M."/>
            <person name="Sasakura Y."/>
            <person name="Shoguchi E."/>
            <person name="Ueno K."/>
            <person name="Yamada L."/>
            <person name="Matsumoto J."/>
            <person name="Wasserscheid J."/>
            <person name="Dewar K."/>
            <person name="Wiley G.B."/>
            <person name="Macmil S.L."/>
            <person name="Roe B.A."/>
            <person name="Zeller R.W."/>
            <person name="Hastings K.E."/>
            <person name="Lemaire P."/>
            <person name="Lindquist E."/>
            <person name="Endo T."/>
            <person name="Hotta K."/>
            <person name="Inaba K."/>
        </authorList>
    </citation>
    <scope>NUCLEOTIDE SEQUENCE [LARGE SCALE GENOMIC DNA]</scope>
    <source>
        <strain evidence="2">wild type</strain>
    </source>
</reference>
<reference evidence="2" key="3">
    <citation type="submission" date="2025-08" db="UniProtKB">
        <authorList>
            <consortium name="Ensembl"/>
        </authorList>
    </citation>
    <scope>IDENTIFICATION</scope>
</reference>